<dbReference type="PANTHER" id="PTHR43252:SF5">
    <property type="entry name" value="TRANSCRIPTIONAL REGULATOR, PADR-LIKE FAMILY"/>
    <property type="match status" value="1"/>
</dbReference>
<dbReference type="InterPro" id="IPR005149">
    <property type="entry name" value="Tscrpt_reg_PadR_N"/>
</dbReference>
<keyword evidence="2" id="KW-0238">DNA-binding</keyword>
<dbReference type="EMBL" id="CP045484">
    <property type="protein sequence ID" value="QGR16406.1"/>
    <property type="molecule type" value="Genomic_DNA"/>
</dbReference>
<dbReference type="EMBL" id="JACHFY010000023">
    <property type="protein sequence ID" value="MBB5254757.1"/>
    <property type="molecule type" value="Genomic_DNA"/>
</dbReference>
<sequence length="136" mass="16022">MWRHFHHHRRRGLAYLILTILSSKGEMTGADIMREIEKITQGFWKPSPGAIYPALNKLQDEGYVRVVKEEEGKKYYEITEKGKRLISPEHQYEVVIDELDANLRYLIENKSSLSQEQKEKVMEILKRGIQEFDKSS</sequence>
<evidence type="ECO:0000313" key="5">
    <source>
        <dbReference type="Proteomes" id="UP000582213"/>
    </source>
</evidence>
<dbReference type="Proteomes" id="UP000582213">
    <property type="component" value="Unassembled WGS sequence"/>
</dbReference>
<dbReference type="InterPro" id="IPR036390">
    <property type="entry name" value="WH_DNA-bd_sf"/>
</dbReference>
<proteinExistence type="predicted"/>
<dbReference type="PANTHER" id="PTHR43252">
    <property type="entry name" value="TRANSCRIPTIONAL REGULATOR YQJI"/>
    <property type="match status" value="1"/>
</dbReference>
<dbReference type="Proteomes" id="UP000427373">
    <property type="component" value="Chromosome"/>
</dbReference>
<dbReference type="GO" id="GO:0003677">
    <property type="term" value="F:DNA binding"/>
    <property type="evidence" value="ECO:0007669"/>
    <property type="project" value="UniProtKB-KW"/>
</dbReference>
<dbReference type="KEGG" id="soh:D1869_03710"/>
<dbReference type="AlphaFoldDB" id="A0A650CF75"/>
<organism evidence="3 4">
    <name type="scientific">Sulfurisphaera ohwakuensis</name>
    <dbReference type="NCBI Taxonomy" id="69656"/>
    <lineage>
        <taxon>Archaea</taxon>
        <taxon>Thermoproteota</taxon>
        <taxon>Thermoprotei</taxon>
        <taxon>Sulfolobales</taxon>
        <taxon>Sulfolobaceae</taxon>
        <taxon>Sulfurisphaera</taxon>
    </lineage>
</organism>
<keyword evidence="4" id="KW-1185">Reference proteome</keyword>
<protein>
    <submittedName>
        <fullName evidence="2 3">PadR family transcriptional regulator</fullName>
    </submittedName>
</protein>
<dbReference type="CDD" id="cd00090">
    <property type="entry name" value="HTH_ARSR"/>
    <property type="match status" value="1"/>
</dbReference>
<dbReference type="InterPro" id="IPR011991">
    <property type="entry name" value="ArsR-like_HTH"/>
</dbReference>
<name>A0A650CF75_SULOH</name>
<evidence type="ECO:0000259" key="1">
    <source>
        <dbReference type="Pfam" id="PF03551"/>
    </source>
</evidence>
<reference evidence="2 5" key="2">
    <citation type="submission" date="2020-08" db="EMBL/GenBank/DDBJ databases">
        <title>Genomic Encyclopedia of Type Strains, Phase IV (KMG-IV): sequencing the most valuable type-strain genomes for metagenomic binning, comparative biology and taxonomic classification.</title>
        <authorList>
            <person name="Goeker M."/>
        </authorList>
    </citation>
    <scope>NUCLEOTIDE SEQUENCE [LARGE SCALE GENOMIC DNA]</scope>
    <source>
        <strain evidence="2 5">DSM 12421</strain>
    </source>
</reference>
<evidence type="ECO:0000313" key="2">
    <source>
        <dbReference type="EMBL" id="MBB5254757.1"/>
    </source>
</evidence>
<dbReference type="Pfam" id="PF03551">
    <property type="entry name" value="PadR"/>
    <property type="match status" value="1"/>
</dbReference>
<feature type="domain" description="Transcription regulator PadR N-terminal" evidence="1">
    <location>
        <begin position="17"/>
        <end position="85"/>
    </location>
</feature>
<accession>A0A650CF75</accession>
<gene>
    <name evidence="3" type="ORF">D1869_03710</name>
    <name evidence="2" type="ORF">HNQ62_002531</name>
</gene>
<dbReference type="InterPro" id="IPR036388">
    <property type="entry name" value="WH-like_DNA-bd_sf"/>
</dbReference>
<evidence type="ECO:0000313" key="4">
    <source>
        <dbReference type="Proteomes" id="UP000427373"/>
    </source>
</evidence>
<dbReference type="SUPFAM" id="SSF46785">
    <property type="entry name" value="Winged helix' DNA-binding domain"/>
    <property type="match status" value="1"/>
</dbReference>
<dbReference type="Gene3D" id="1.10.10.10">
    <property type="entry name" value="Winged helix-like DNA-binding domain superfamily/Winged helix DNA-binding domain"/>
    <property type="match status" value="1"/>
</dbReference>
<evidence type="ECO:0000313" key="3">
    <source>
        <dbReference type="EMBL" id="QGR16406.1"/>
    </source>
</evidence>
<dbReference type="RefSeq" id="WP_156013965.1">
    <property type="nucleotide sequence ID" value="NZ_AP031374.1"/>
</dbReference>
<dbReference type="OrthoDB" id="56053at2157"/>
<reference evidence="3 4" key="1">
    <citation type="submission" date="2019-10" db="EMBL/GenBank/DDBJ databases">
        <title>Genome Sequences from Six Type Strain Members of the Archaeal Family Sulfolobaceae: Acidianus ambivalens, Acidianus infernus, Metallosphaera prunae, Stygiolobus azoricus, Sulfolobus metallicus, and Sulfurisphaera ohwakuensis.</title>
        <authorList>
            <person name="Counts J.A."/>
            <person name="Kelly R.M."/>
        </authorList>
    </citation>
    <scope>NUCLEOTIDE SEQUENCE [LARGE SCALE GENOMIC DNA]</scope>
    <source>
        <strain evidence="3 4">TA-1</strain>
    </source>
</reference>
<dbReference type="GeneID" id="95643093"/>